<organism evidence="2">
    <name type="scientific">Salix viminalis</name>
    <name type="common">Common osier</name>
    <name type="synonym">Basket willow</name>
    <dbReference type="NCBI Taxonomy" id="40686"/>
    <lineage>
        <taxon>Eukaryota</taxon>
        <taxon>Viridiplantae</taxon>
        <taxon>Streptophyta</taxon>
        <taxon>Embryophyta</taxon>
        <taxon>Tracheophyta</taxon>
        <taxon>Spermatophyta</taxon>
        <taxon>Magnoliopsida</taxon>
        <taxon>eudicotyledons</taxon>
        <taxon>Gunneridae</taxon>
        <taxon>Pentapetalae</taxon>
        <taxon>rosids</taxon>
        <taxon>fabids</taxon>
        <taxon>Malpighiales</taxon>
        <taxon>Salicaceae</taxon>
        <taxon>Saliceae</taxon>
        <taxon>Salix</taxon>
    </lineage>
</organism>
<dbReference type="EMBL" id="CAADRP010001707">
    <property type="protein sequence ID" value="VFU49467.1"/>
    <property type="molecule type" value="Genomic_DNA"/>
</dbReference>
<accession>A0A6N2M7F8</accession>
<reference evidence="2" key="1">
    <citation type="submission" date="2019-03" db="EMBL/GenBank/DDBJ databases">
        <authorList>
            <person name="Mank J."/>
            <person name="Almeida P."/>
        </authorList>
    </citation>
    <scope>NUCLEOTIDE SEQUENCE</scope>
    <source>
        <strain evidence="2">78183</strain>
    </source>
</reference>
<sequence length="109" mass="11887">MNPVYHHESQESNHTSKHTTVTWFYPFYFTNPPSSLAIKQHVTSLASICKIHKPLITSLNTSGRRDVFDVERRRNGDGSGGGGDGSDTPADATEVNEDTHSGESWGAGV</sequence>
<evidence type="ECO:0000313" key="2">
    <source>
        <dbReference type="EMBL" id="VFU49467.1"/>
    </source>
</evidence>
<proteinExistence type="predicted"/>
<evidence type="ECO:0000256" key="1">
    <source>
        <dbReference type="SAM" id="MobiDB-lite"/>
    </source>
</evidence>
<feature type="region of interest" description="Disordered" evidence="1">
    <location>
        <begin position="67"/>
        <end position="109"/>
    </location>
</feature>
<gene>
    <name evidence="2" type="ORF">SVIM_LOCUS326076</name>
</gene>
<feature type="compositionally biased region" description="Basic and acidic residues" evidence="1">
    <location>
        <begin position="67"/>
        <end position="76"/>
    </location>
</feature>
<dbReference type="AlphaFoldDB" id="A0A6N2M7F8"/>
<protein>
    <submittedName>
        <fullName evidence="2">Uncharacterized protein</fullName>
    </submittedName>
</protein>
<name>A0A6N2M7F8_SALVM</name>